<evidence type="ECO:0000313" key="2">
    <source>
        <dbReference type="EMBL" id="SFW91770.1"/>
    </source>
</evidence>
<dbReference type="RefSeq" id="WP_281256029.1">
    <property type="nucleotide sequence ID" value="NZ_FPJG01000006.1"/>
</dbReference>
<evidence type="ECO:0000256" key="1">
    <source>
        <dbReference type="SAM" id="SignalP"/>
    </source>
</evidence>
<keyword evidence="3" id="KW-1185">Reference proteome</keyword>
<proteinExistence type="predicted"/>
<protein>
    <submittedName>
        <fullName evidence="2">Uncharacterized protein</fullName>
    </submittedName>
</protein>
<accession>A0A1K1T5B4</accession>
<feature type="signal peptide" evidence="1">
    <location>
        <begin position="1"/>
        <end position="22"/>
    </location>
</feature>
<evidence type="ECO:0000313" key="3">
    <source>
        <dbReference type="Proteomes" id="UP000182740"/>
    </source>
</evidence>
<gene>
    <name evidence="2" type="ORF">SAMN04489730_8156</name>
</gene>
<dbReference type="EMBL" id="FPJG01000006">
    <property type="protein sequence ID" value="SFW91770.1"/>
    <property type="molecule type" value="Genomic_DNA"/>
</dbReference>
<organism evidence="2 3">
    <name type="scientific">Amycolatopsis australiensis</name>
    <dbReference type="NCBI Taxonomy" id="546364"/>
    <lineage>
        <taxon>Bacteria</taxon>
        <taxon>Bacillati</taxon>
        <taxon>Actinomycetota</taxon>
        <taxon>Actinomycetes</taxon>
        <taxon>Pseudonocardiales</taxon>
        <taxon>Pseudonocardiaceae</taxon>
        <taxon>Amycolatopsis</taxon>
    </lineage>
</organism>
<sequence length="42" mass="4339">MTSRLRAAVAAAFVVLSFSFGAVVTTAAPTAAQPDCVRPCHF</sequence>
<reference evidence="3" key="1">
    <citation type="submission" date="2016-11" db="EMBL/GenBank/DDBJ databases">
        <authorList>
            <person name="Varghese N."/>
            <person name="Submissions S."/>
        </authorList>
    </citation>
    <scope>NUCLEOTIDE SEQUENCE [LARGE SCALE GENOMIC DNA]</scope>
    <source>
        <strain evidence="3">DSM 44671</strain>
    </source>
</reference>
<dbReference type="Proteomes" id="UP000182740">
    <property type="component" value="Unassembled WGS sequence"/>
</dbReference>
<keyword evidence="1" id="KW-0732">Signal</keyword>
<dbReference type="AlphaFoldDB" id="A0A1K1T5B4"/>
<feature type="chain" id="PRO_5039522084" evidence="1">
    <location>
        <begin position="23"/>
        <end position="42"/>
    </location>
</feature>
<name>A0A1K1T5B4_9PSEU</name>